<protein>
    <submittedName>
        <fullName evidence="1">Uncharacterized protein</fullName>
    </submittedName>
</protein>
<reference evidence="2" key="1">
    <citation type="journal article" date="2022" name="Mol. Ecol. Resour.">
        <title>The genomes of chicory, endive, great burdock and yacon provide insights into Asteraceae palaeo-polyploidization history and plant inulin production.</title>
        <authorList>
            <person name="Fan W."/>
            <person name="Wang S."/>
            <person name="Wang H."/>
            <person name="Wang A."/>
            <person name="Jiang F."/>
            <person name="Liu H."/>
            <person name="Zhao H."/>
            <person name="Xu D."/>
            <person name="Zhang Y."/>
        </authorList>
    </citation>
    <scope>NUCLEOTIDE SEQUENCE [LARGE SCALE GENOMIC DNA]</scope>
    <source>
        <strain evidence="2">cv. Punajuju</strain>
    </source>
</reference>
<dbReference type="Proteomes" id="UP001055811">
    <property type="component" value="Linkage Group LG03"/>
</dbReference>
<accession>A0ACB9F1X1</accession>
<keyword evidence="2" id="KW-1185">Reference proteome</keyword>
<reference evidence="1 2" key="2">
    <citation type="journal article" date="2022" name="Mol. Ecol. Resour.">
        <title>The genomes of chicory, endive, great burdock and yacon provide insights into Asteraceae paleo-polyploidization history and plant inulin production.</title>
        <authorList>
            <person name="Fan W."/>
            <person name="Wang S."/>
            <person name="Wang H."/>
            <person name="Wang A."/>
            <person name="Jiang F."/>
            <person name="Liu H."/>
            <person name="Zhao H."/>
            <person name="Xu D."/>
            <person name="Zhang Y."/>
        </authorList>
    </citation>
    <scope>NUCLEOTIDE SEQUENCE [LARGE SCALE GENOMIC DNA]</scope>
    <source>
        <strain evidence="2">cv. Punajuju</strain>
        <tissue evidence="1">Leaves</tissue>
    </source>
</reference>
<evidence type="ECO:0000313" key="2">
    <source>
        <dbReference type="Proteomes" id="UP001055811"/>
    </source>
</evidence>
<dbReference type="EMBL" id="CM042011">
    <property type="protein sequence ID" value="KAI3765094.1"/>
    <property type="molecule type" value="Genomic_DNA"/>
</dbReference>
<proteinExistence type="predicted"/>
<organism evidence="1 2">
    <name type="scientific">Cichorium intybus</name>
    <name type="common">Chicory</name>
    <dbReference type="NCBI Taxonomy" id="13427"/>
    <lineage>
        <taxon>Eukaryota</taxon>
        <taxon>Viridiplantae</taxon>
        <taxon>Streptophyta</taxon>
        <taxon>Embryophyta</taxon>
        <taxon>Tracheophyta</taxon>
        <taxon>Spermatophyta</taxon>
        <taxon>Magnoliopsida</taxon>
        <taxon>eudicotyledons</taxon>
        <taxon>Gunneridae</taxon>
        <taxon>Pentapetalae</taxon>
        <taxon>asterids</taxon>
        <taxon>campanulids</taxon>
        <taxon>Asterales</taxon>
        <taxon>Asteraceae</taxon>
        <taxon>Cichorioideae</taxon>
        <taxon>Cichorieae</taxon>
        <taxon>Cichoriinae</taxon>
        <taxon>Cichorium</taxon>
    </lineage>
</organism>
<gene>
    <name evidence="1" type="ORF">L2E82_15119</name>
</gene>
<evidence type="ECO:0000313" key="1">
    <source>
        <dbReference type="EMBL" id="KAI3765094.1"/>
    </source>
</evidence>
<name>A0ACB9F1X1_CICIN</name>
<sequence>MFSCLLDLESEQRLLLVLEVLVSLLIYTSLQCSTTSPSTSSATEPPPPPPLLQHFQLSLPRQSSLFSFEETNR</sequence>
<comment type="caution">
    <text evidence="1">The sequence shown here is derived from an EMBL/GenBank/DDBJ whole genome shotgun (WGS) entry which is preliminary data.</text>
</comment>